<dbReference type="CDD" id="cd19438">
    <property type="entry name" value="lipocalin_Blc-like"/>
    <property type="match status" value="1"/>
</dbReference>
<dbReference type="Pfam" id="PF08212">
    <property type="entry name" value="Lipocalin_2"/>
    <property type="match status" value="1"/>
</dbReference>
<dbReference type="PIRSF" id="PIRSF036893">
    <property type="entry name" value="Lipocalin_ApoD"/>
    <property type="match status" value="1"/>
</dbReference>
<comment type="subunit">
    <text evidence="2">Homodimer.</text>
</comment>
<dbReference type="PROSITE" id="PS51257">
    <property type="entry name" value="PROKAR_LIPOPROTEIN"/>
    <property type="match status" value="1"/>
</dbReference>
<accession>A0ABW3HIQ3</accession>
<dbReference type="InterPro" id="IPR022271">
    <property type="entry name" value="Lipocalin_ApoD"/>
</dbReference>
<dbReference type="Gene3D" id="2.40.128.20">
    <property type="match status" value="1"/>
</dbReference>
<organism evidence="4 5">
    <name type="scientific">Paraperlucidibaca wandonensis</name>
    <dbReference type="NCBI Taxonomy" id="1268273"/>
    <lineage>
        <taxon>Bacteria</taxon>
        <taxon>Pseudomonadati</taxon>
        <taxon>Pseudomonadota</taxon>
        <taxon>Gammaproteobacteria</taxon>
        <taxon>Moraxellales</taxon>
        <taxon>Moraxellaceae</taxon>
        <taxon>Paraperlucidibaca</taxon>
    </lineage>
</organism>
<keyword evidence="2" id="KW-0472">Membrane</keyword>
<name>A0ABW3HIQ3_9GAMM</name>
<feature type="domain" description="Lipocalin/cytosolic fatty-acid binding" evidence="3">
    <location>
        <begin position="27"/>
        <end position="167"/>
    </location>
</feature>
<evidence type="ECO:0000313" key="4">
    <source>
        <dbReference type="EMBL" id="MFD0950627.1"/>
    </source>
</evidence>
<keyword evidence="2" id="KW-0998">Cell outer membrane</keyword>
<evidence type="ECO:0000259" key="3">
    <source>
        <dbReference type="Pfam" id="PF08212"/>
    </source>
</evidence>
<evidence type="ECO:0000313" key="5">
    <source>
        <dbReference type="Proteomes" id="UP001597044"/>
    </source>
</evidence>
<proteinExistence type="inferred from homology"/>
<sequence>MRWLLLLLVSVMAACTSHPPIRTEANVDIPRFMGAWHVHGHIPFLIDGEAYKQTETYQFEAPNIVRTTFQFNDGGPSGPLKTYTPTGYIDLDSGGGVWGMQFLWPIKAEYRIVYVDSDYSETIIGRSARDLVWIMSRKPTMSDDDYARLLGMAKAEGYDVSEVRRVPTAD</sequence>
<keyword evidence="5" id="KW-1185">Reference proteome</keyword>
<dbReference type="SUPFAM" id="SSF50814">
    <property type="entry name" value="Lipocalins"/>
    <property type="match status" value="1"/>
</dbReference>
<protein>
    <recommendedName>
        <fullName evidence="2">Outer membrane lipoprotein Blc</fullName>
    </recommendedName>
</protein>
<dbReference type="InterPro" id="IPR047202">
    <property type="entry name" value="Lipocalin_Blc-like_dom"/>
</dbReference>
<gene>
    <name evidence="4" type="ORF">ACFQ0F_09545</name>
</gene>
<evidence type="ECO:0000256" key="1">
    <source>
        <dbReference type="ARBA" id="ARBA00006889"/>
    </source>
</evidence>
<dbReference type="Proteomes" id="UP001597044">
    <property type="component" value="Unassembled WGS sequence"/>
</dbReference>
<dbReference type="InterPro" id="IPR012674">
    <property type="entry name" value="Calycin"/>
</dbReference>
<reference evidence="5" key="1">
    <citation type="journal article" date="2019" name="Int. J. Syst. Evol. Microbiol.">
        <title>The Global Catalogue of Microorganisms (GCM) 10K type strain sequencing project: providing services to taxonomists for standard genome sequencing and annotation.</title>
        <authorList>
            <consortium name="The Broad Institute Genomics Platform"/>
            <consortium name="The Broad Institute Genome Sequencing Center for Infectious Disease"/>
            <person name="Wu L."/>
            <person name="Ma J."/>
        </authorList>
    </citation>
    <scope>NUCLEOTIDE SEQUENCE [LARGE SCALE GENOMIC DNA]</scope>
    <source>
        <strain evidence="5">CCUG 63419</strain>
    </source>
</reference>
<comment type="caution">
    <text evidence="4">The sequence shown here is derived from an EMBL/GenBank/DDBJ whole genome shotgun (WGS) entry which is preliminary data.</text>
</comment>
<comment type="function">
    <text evidence="2">Involved in the storage or transport of lipids necessary for membrane maintenance under stressful conditions. Displays a binding preference for lysophospholipids.</text>
</comment>
<dbReference type="PANTHER" id="PTHR10612:SF34">
    <property type="entry name" value="APOLIPOPROTEIN D"/>
    <property type="match status" value="1"/>
</dbReference>
<comment type="subcellular location">
    <subcellularLocation>
        <location evidence="2">Cell outer membrane</location>
    </subcellularLocation>
</comment>
<keyword evidence="2" id="KW-0446">Lipid-binding</keyword>
<dbReference type="RefSeq" id="WP_379071522.1">
    <property type="nucleotide sequence ID" value="NZ_JBHTIT010000001.1"/>
</dbReference>
<comment type="similarity">
    <text evidence="1 2">Belongs to the calycin superfamily. Lipocalin family.</text>
</comment>
<dbReference type="EMBL" id="JBHTIT010000001">
    <property type="protein sequence ID" value="MFD0950627.1"/>
    <property type="molecule type" value="Genomic_DNA"/>
</dbReference>
<dbReference type="InterPro" id="IPR000566">
    <property type="entry name" value="Lipocln_cytosolic_FA-bd_dom"/>
</dbReference>
<dbReference type="PANTHER" id="PTHR10612">
    <property type="entry name" value="APOLIPOPROTEIN D"/>
    <property type="match status" value="1"/>
</dbReference>
<keyword evidence="2" id="KW-0449">Lipoprotein</keyword>
<evidence type="ECO:0000256" key="2">
    <source>
        <dbReference type="PIRNR" id="PIRNR036893"/>
    </source>
</evidence>